<accession>A0A5B7E741</accession>
<protein>
    <submittedName>
        <fullName evidence="2">Uncharacterized protein</fullName>
    </submittedName>
</protein>
<proteinExistence type="predicted"/>
<reference evidence="2 3" key="1">
    <citation type="submission" date="2019-05" db="EMBL/GenBank/DDBJ databases">
        <title>Another draft genome of Portunus trituberculatus and its Hox gene families provides insights of decapod evolution.</title>
        <authorList>
            <person name="Jeong J.-H."/>
            <person name="Song I."/>
            <person name="Kim S."/>
            <person name="Choi T."/>
            <person name="Kim D."/>
            <person name="Ryu S."/>
            <person name="Kim W."/>
        </authorList>
    </citation>
    <scope>NUCLEOTIDE SEQUENCE [LARGE SCALE GENOMIC DNA]</scope>
    <source>
        <tissue evidence="2">Muscle</tissue>
    </source>
</reference>
<dbReference type="AlphaFoldDB" id="A0A5B7E741"/>
<name>A0A5B7E741_PORTR</name>
<evidence type="ECO:0000313" key="2">
    <source>
        <dbReference type="EMBL" id="MPC29832.1"/>
    </source>
</evidence>
<evidence type="ECO:0000256" key="1">
    <source>
        <dbReference type="SAM" id="MobiDB-lite"/>
    </source>
</evidence>
<dbReference type="Proteomes" id="UP000324222">
    <property type="component" value="Unassembled WGS sequence"/>
</dbReference>
<gene>
    <name evidence="2" type="ORF">E2C01_023083</name>
</gene>
<keyword evidence="3" id="KW-1185">Reference proteome</keyword>
<feature type="compositionally biased region" description="Low complexity" evidence="1">
    <location>
        <begin position="19"/>
        <end position="35"/>
    </location>
</feature>
<feature type="region of interest" description="Disordered" evidence="1">
    <location>
        <begin position="1"/>
        <end position="39"/>
    </location>
</feature>
<evidence type="ECO:0000313" key="3">
    <source>
        <dbReference type="Proteomes" id="UP000324222"/>
    </source>
</evidence>
<sequence>MAEARKQDVKKKAEQLTRSPSPSSGHTSPFSSTGTDLNISRHYTRTATITTITTSAPPSRHPHGLFFILFIAFTAAPQLPVSAACHCVLWW</sequence>
<organism evidence="2 3">
    <name type="scientific">Portunus trituberculatus</name>
    <name type="common">Swimming crab</name>
    <name type="synonym">Neptunus trituberculatus</name>
    <dbReference type="NCBI Taxonomy" id="210409"/>
    <lineage>
        <taxon>Eukaryota</taxon>
        <taxon>Metazoa</taxon>
        <taxon>Ecdysozoa</taxon>
        <taxon>Arthropoda</taxon>
        <taxon>Crustacea</taxon>
        <taxon>Multicrustacea</taxon>
        <taxon>Malacostraca</taxon>
        <taxon>Eumalacostraca</taxon>
        <taxon>Eucarida</taxon>
        <taxon>Decapoda</taxon>
        <taxon>Pleocyemata</taxon>
        <taxon>Brachyura</taxon>
        <taxon>Eubrachyura</taxon>
        <taxon>Portunoidea</taxon>
        <taxon>Portunidae</taxon>
        <taxon>Portuninae</taxon>
        <taxon>Portunus</taxon>
    </lineage>
</organism>
<comment type="caution">
    <text evidence="2">The sequence shown here is derived from an EMBL/GenBank/DDBJ whole genome shotgun (WGS) entry which is preliminary data.</text>
</comment>
<feature type="compositionally biased region" description="Basic and acidic residues" evidence="1">
    <location>
        <begin position="1"/>
        <end position="15"/>
    </location>
</feature>
<dbReference type="EMBL" id="VSRR010002143">
    <property type="protein sequence ID" value="MPC29832.1"/>
    <property type="molecule type" value="Genomic_DNA"/>
</dbReference>